<dbReference type="InterPro" id="IPR011990">
    <property type="entry name" value="TPR-like_helical_dom_sf"/>
</dbReference>
<evidence type="ECO:0000313" key="3">
    <source>
        <dbReference type="EMBL" id="MQM00675.1"/>
    </source>
</evidence>
<dbReference type="Gene3D" id="1.25.40.10">
    <property type="entry name" value="Tetratricopeptide repeat domain"/>
    <property type="match status" value="2"/>
</dbReference>
<proteinExistence type="predicted"/>
<name>A0A843W6X3_COLES</name>
<evidence type="ECO:0000256" key="2">
    <source>
        <dbReference type="ARBA" id="ARBA00031845"/>
    </source>
</evidence>
<reference evidence="3" key="1">
    <citation type="submission" date="2017-07" db="EMBL/GenBank/DDBJ databases">
        <title>Taro Niue Genome Assembly and Annotation.</title>
        <authorList>
            <person name="Atibalentja N."/>
            <person name="Keating K."/>
            <person name="Fields C.J."/>
        </authorList>
    </citation>
    <scope>NUCLEOTIDE SEQUENCE</scope>
    <source>
        <strain evidence="3">Niue_2</strain>
        <tissue evidence="3">Leaf</tissue>
    </source>
</reference>
<keyword evidence="4" id="KW-1185">Reference proteome</keyword>
<sequence>MRISEISPDLATPGPHDSLPHILQELEALVKEAEDLPSGCHSLPEPLAAGLQRNLSRLPSLIPLPEAAKLQLWKLSYRLWNACVDLSNGVQMWSNDRRGVEEHHASLRQVAADLLLLAGSPAGIPSPAFKAAYFFHRTGLIWHDLRRFDLAASCFERATDLTSGVQVDRVSDTEERRLLLDINLARARTAWEVSDRNLAIALLNRSKSLLFGFPASYQALAEQYLHFGKLDLSEKVEKPVSDASSKFLNEALDLCEKGIGASRRPDQTLPLENLKTRCLRFLAAERLQAEDYDGVLRCVRVMREGCAEEHPSVGFMALKALVGLRRFGDAERELRTMAVTKSIPENVCIAAAEAYLGAVGAEAAKGVLMGLLARCRLGPAAALRVVQKVAVGGGGRARVAAELVSDERVVALFAGTGAVKERGAMHAILWNCGAEHFRLKDHETAAEMFEKSMLYLPRDEENRARRANCYRVLCLCHLGLSRLDQAHEFIDEADKVKKDMAPSPHFRRIIRTGESTNPPIFSPQMEPNINCAFLKLKIYLQRKAEEAAIDQIHAMVKCIDFNPDYLTLAAHEAMASRCYPVAIASLSVVLDLYSPGKQMPMPEVAVLRNLITLLQRNEDIEPEVLKYTRRAWNRVSELGTESFFGKGAVGGRELGWFAGNSWNMGLRSGADKKYGYCADFLELASEFYGAADGETIESKAMSCKALILSVGAMISGEEQGQSTVTDSDIKKAMEMLEKASQILSSALHSASSTQVAAAKSLFEPQLLFLQTIAAYRLLGRLHGDPHNQQLQLIKTFISDTRQCSPQNLLHLGLIALQGPHPNQEAAEVALNACLSSLLASPSPDYQIVGVALRNLVGLAEFLEGQGDAEGGGAYAAYQRAYRIMVGLKEGEYPAEEGKWLAMTAWNRAGPAVRLGQVEAARKWMKMGLDLAQQLQSMVRYRGGMEECIINFEKHCSGGTDPIDVGQRTRGVI</sequence>
<keyword evidence="1" id="KW-0469">Meiosis</keyword>
<dbReference type="GO" id="GO:0090173">
    <property type="term" value="P:regulation of synaptonemal complex assembly"/>
    <property type="evidence" value="ECO:0007669"/>
    <property type="project" value="InterPro"/>
</dbReference>
<dbReference type="EMBL" id="NMUH01002548">
    <property type="protein sequence ID" value="MQM00675.1"/>
    <property type="molecule type" value="Genomic_DNA"/>
</dbReference>
<dbReference type="PANTHER" id="PTHR40375">
    <property type="entry name" value="SPORULATION-SPECIFIC PROTEIN 22"/>
    <property type="match status" value="1"/>
</dbReference>
<dbReference type="GO" id="GO:0051321">
    <property type="term" value="P:meiotic cell cycle"/>
    <property type="evidence" value="ECO:0007669"/>
    <property type="project" value="UniProtKB-KW"/>
</dbReference>
<dbReference type="Proteomes" id="UP000652761">
    <property type="component" value="Unassembled WGS sequence"/>
</dbReference>
<dbReference type="OrthoDB" id="65716at2759"/>
<dbReference type="InterPro" id="IPR039057">
    <property type="entry name" value="Spo22/ZIP4"/>
</dbReference>
<accession>A0A843W6X3</accession>
<protein>
    <recommendedName>
        <fullName evidence="2">Protein ZIP4 homolog</fullName>
    </recommendedName>
</protein>
<dbReference type="SUPFAM" id="SSF48452">
    <property type="entry name" value="TPR-like"/>
    <property type="match status" value="2"/>
</dbReference>
<organism evidence="3 4">
    <name type="scientific">Colocasia esculenta</name>
    <name type="common">Wild taro</name>
    <name type="synonym">Arum esculentum</name>
    <dbReference type="NCBI Taxonomy" id="4460"/>
    <lineage>
        <taxon>Eukaryota</taxon>
        <taxon>Viridiplantae</taxon>
        <taxon>Streptophyta</taxon>
        <taxon>Embryophyta</taxon>
        <taxon>Tracheophyta</taxon>
        <taxon>Spermatophyta</taxon>
        <taxon>Magnoliopsida</taxon>
        <taxon>Liliopsida</taxon>
        <taxon>Araceae</taxon>
        <taxon>Aroideae</taxon>
        <taxon>Colocasieae</taxon>
        <taxon>Colocasia</taxon>
    </lineage>
</organism>
<evidence type="ECO:0000313" key="4">
    <source>
        <dbReference type="Proteomes" id="UP000652761"/>
    </source>
</evidence>
<dbReference type="Pfam" id="PF08631">
    <property type="entry name" value="SPO22"/>
    <property type="match status" value="1"/>
</dbReference>
<gene>
    <name evidence="3" type="ORF">Taro_033415</name>
</gene>
<dbReference type="PANTHER" id="PTHR40375:SF2">
    <property type="entry name" value="SPORULATION-SPECIFIC PROTEIN 22"/>
    <property type="match status" value="1"/>
</dbReference>
<comment type="caution">
    <text evidence="3">The sequence shown here is derived from an EMBL/GenBank/DDBJ whole genome shotgun (WGS) entry which is preliminary data.</text>
</comment>
<dbReference type="AlphaFoldDB" id="A0A843W6X3"/>
<dbReference type="InterPro" id="IPR013940">
    <property type="entry name" value="Spo22/ZIP4/TEX11"/>
</dbReference>
<evidence type="ECO:0000256" key="1">
    <source>
        <dbReference type="ARBA" id="ARBA00023254"/>
    </source>
</evidence>